<organism evidence="1 2">
    <name type="scientific">Solanum verrucosum</name>
    <dbReference type="NCBI Taxonomy" id="315347"/>
    <lineage>
        <taxon>Eukaryota</taxon>
        <taxon>Viridiplantae</taxon>
        <taxon>Streptophyta</taxon>
        <taxon>Embryophyta</taxon>
        <taxon>Tracheophyta</taxon>
        <taxon>Spermatophyta</taxon>
        <taxon>Magnoliopsida</taxon>
        <taxon>eudicotyledons</taxon>
        <taxon>Gunneridae</taxon>
        <taxon>Pentapetalae</taxon>
        <taxon>asterids</taxon>
        <taxon>lamiids</taxon>
        <taxon>Solanales</taxon>
        <taxon>Solanaceae</taxon>
        <taxon>Solanoideae</taxon>
        <taxon>Solaneae</taxon>
        <taxon>Solanum</taxon>
    </lineage>
</organism>
<dbReference type="InterPro" id="IPR036397">
    <property type="entry name" value="RNaseH_sf"/>
</dbReference>
<evidence type="ECO:0000313" key="2">
    <source>
        <dbReference type="Proteomes" id="UP001234989"/>
    </source>
</evidence>
<evidence type="ECO:0008006" key="3">
    <source>
        <dbReference type="Google" id="ProtNLM"/>
    </source>
</evidence>
<dbReference type="GO" id="GO:0003676">
    <property type="term" value="F:nucleic acid binding"/>
    <property type="evidence" value="ECO:0007669"/>
    <property type="project" value="InterPro"/>
</dbReference>
<dbReference type="AlphaFoldDB" id="A0AAF0UFK2"/>
<reference evidence="1" key="1">
    <citation type="submission" date="2023-08" db="EMBL/GenBank/DDBJ databases">
        <title>A de novo genome assembly of Solanum verrucosum Schlechtendal, a Mexican diploid species geographically isolated from the other diploid A-genome species in potato relatives.</title>
        <authorList>
            <person name="Hosaka K."/>
        </authorList>
    </citation>
    <scope>NUCLEOTIDE SEQUENCE</scope>
    <source>
        <tissue evidence="1">Young leaves</tissue>
    </source>
</reference>
<evidence type="ECO:0000313" key="1">
    <source>
        <dbReference type="EMBL" id="WMV45263.1"/>
    </source>
</evidence>
<accession>A0AAF0UFK2</accession>
<proteinExistence type="predicted"/>
<keyword evidence="2" id="KW-1185">Reference proteome</keyword>
<gene>
    <name evidence="1" type="ORF">MTR67_038648</name>
</gene>
<dbReference type="EMBL" id="CP133620">
    <property type="protein sequence ID" value="WMV45263.1"/>
    <property type="molecule type" value="Genomic_DNA"/>
</dbReference>
<dbReference type="InterPro" id="IPR012337">
    <property type="entry name" value="RNaseH-like_sf"/>
</dbReference>
<name>A0AAF0UFK2_SOLVR</name>
<dbReference type="Gene3D" id="3.30.420.10">
    <property type="entry name" value="Ribonuclease H-like superfamily/Ribonuclease H"/>
    <property type="match status" value="1"/>
</dbReference>
<dbReference type="PANTHER" id="PTHR45835">
    <property type="entry name" value="YALI0A06105P"/>
    <property type="match status" value="1"/>
</dbReference>
<dbReference type="SUPFAM" id="SSF53098">
    <property type="entry name" value="Ribonuclease H-like"/>
    <property type="match status" value="1"/>
</dbReference>
<dbReference type="Proteomes" id="UP001234989">
    <property type="component" value="Chromosome 9"/>
</dbReference>
<sequence length="134" mass="15161">MDFITGLPHTHRQHDFIWVNVERITKFAHFLVVKITNSIDGQVEGAIQALEDMLRDCVIDFKGSSDDHLPLIEFAYNNSYHSSIQMAPYEALYGSRCRSPIGSFEVGEVVLIGPASVHDAMEKVQLIRDRLKTT</sequence>
<dbReference type="PANTHER" id="PTHR45835:SF91">
    <property type="entry name" value="RETROTRANSPOSON, TY3-GYPSY SUBCLASS-LIKE PROTEIN"/>
    <property type="match status" value="1"/>
</dbReference>
<protein>
    <recommendedName>
        <fullName evidence="3">Integrase catalytic domain-containing protein</fullName>
    </recommendedName>
</protein>